<feature type="domain" description="UDP-N-acetylglucosamine 2-epimerase" evidence="7">
    <location>
        <begin position="24"/>
        <end position="367"/>
    </location>
</feature>
<feature type="compositionally biased region" description="Basic and acidic residues" evidence="6">
    <location>
        <begin position="608"/>
        <end position="619"/>
    </location>
</feature>
<dbReference type="Gene3D" id="3.40.50.2000">
    <property type="entry name" value="Glycogen Phosphorylase B"/>
    <property type="match status" value="2"/>
</dbReference>
<protein>
    <recommendedName>
        <fullName evidence="3">UDP-N-acetylglucosamine 2-epimerase (non-hydrolyzing)</fullName>
        <ecNumber evidence="3">5.1.3.14</ecNumber>
    </recommendedName>
    <alternativeName>
        <fullName evidence="4">UDP-GlcNAc-2-epimerase</fullName>
    </alternativeName>
</protein>
<evidence type="ECO:0000256" key="6">
    <source>
        <dbReference type="SAM" id="MobiDB-lite"/>
    </source>
</evidence>
<evidence type="ECO:0000256" key="3">
    <source>
        <dbReference type="ARBA" id="ARBA00038858"/>
    </source>
</evidence>
<reference evidence="9" key="4">
    <citation type="submission" date="2016-11" db="EMBL/GenBank/DDBJ databases">
        <authorList>
            <person name="Varghese N."/>
            <person name="Submissions S."/>
        </authorList>
    </citation>
    <scope>NUCLEOTIDE SEQUENCE</scope>
    <source>
        <strain evidence="9">DSM 1682</strain>
    </source>
</reference>
<dbReference type="OrthoDB" id="9803238at2"/>
<dbReference type="AlphaFoldDB" id="A0A0X8VBD4"/>
<dbReference type="RefSeq" id="WP_082754383.1">
    <property type="nucleotide sequence ID" value="NZ_CP014223.1"/>
</dbReference>
<dbReference type="EC" id="5.1.3.14" evidence="3"/>
<reference evidence="10" key="2">
    <citation type="submission" date="2016-01" db="EMBL/GenBank/DDBJ databases">
        <authorList>
            <person name="Poehlein A."/>
            <person name="Schlien K."/>
            <person name="Gottschalk G."/>
            <person name="Buckel W."/>
            <person name="Daniel R."/>
        </authorList>
    </citation>
    <scope>NUCLEOTIDE SEQUENCE [LARGE SCALE GENOMIC DNA]</scope>
    <source>
        <strain evidence="10">X2</strain>
    </source>
</reference>
<dbReference type="Proteomes" id="UP000068026">
    <property type="component" value="Chromosome"/>
</dbReference>
<evidence type="ECO:0000256" key="2">
    <source>
        <dbReference type="ARBA" id="ARBA00038209"/>
    </source>
</evidence>
<dbReference type="PANTHER" id="PTHR43174">
    <property type="entry name" value="UDP-N-ACETYLGLUCOSAMINE 2-EPIMERASE"/>
    <property type="match status" value="1"/>
</dbReference>
<dbReference type="GO" id="GO:0008761">
    <property type="term" value="F:UDP-N-acetylglucosamine 2-epimerase activity"/>
    <property type="evidence" value="ECO:0007669"/>
    <property type="project" value="UniProtKB-EC"/>
</dbReference>
<dbReference type="KEGG" id="cpro:CPRO_29360"/>
<evidence type="ECO:0000259" key="7">
    <source>
        <dbReference type="Pfam" id="PF02350"/>
    </source>
</evidence>
<proteinExistence type="inferred from homology"/>
<comment type="similarity">
    <text evidence="2 5">Belongs to the UDP-N-acetylglucosamine 2-epimerase family.</text>
</comment>
<reference evidence="8 10" key="1">
    <citation type="journal article" date="2016" name="Genome Announc.">
        <title>Complete Genome Sequence of the Amino Acid-Fermenting Clostridium propionicum X2 (DSM 1682).</title>
        <authorList>
            <person name="Poehlein A."/>
            <person name="Schlien K."/>
            <person name="Chowdhury N.P."/>
            <person name="Gottschalk G."/>
            <person name="Buckel W."/>
            <person name="Daniel R."/>
        </authorList>
    </citation>
    <scope>NUCLEOTIDE SEQUENCE [LARGE SCALE GENOMIC DNA]</scope>
    <source>
        <strain evidence="8 10">X2</strain>
    </source>
</reference>
<dbReference type="CDD" id="cd03786">
    <property type="entry name" value="GTB_UDP-GlcNAc_2-Epimerase"/>
    <property type="match status" value="1"/>
</dbReference>
<keyword evidence="10" id="KW-1185">Reference proteome</keyword>
<dbReference type="EMBL" id="CP014223">
    <property type="protein sequence ID" value="AMJ42466.1"/>
    <property type="molecule type" value="Genomic_DNA"/>
</dbReference>
<dbReference type="InterPro" id="IPR029767">
    <property type="entry name" value="WecB-like"/>
</dbReference>
<dbReference type="InterPro" id="IPR003331">
    <property type="entry name" value="UDP_GlcNAc_Epimerase_2_dom"/>
</dbReference>
<dbReference type="PANTHER" id="PTHR43174:SF2">
    <property type="entry name" value="UDP-N-ACETYLGLUCOSAMINE 2-EPIMERASE"/>
    <property type="match status" value="1"/>
</dbReference>
<evidence type="ECO:0000256" key="5">
    <source>
        <dbReference type="RuleBase" id="RU003513"/>
    </source>
</evidence>
<organism evidence="9 11">
    <name type="scientific">Anaerotignum propionicum DSM 1682</name>
    <dbReference type="NCBI Taxonomy" id="991789"/>
    <lineage>
        <taxon>Bacteria</taxon>
        <taxon>Bacillati</taxon>
        <taxon>Bacillota</taxon>
        <taxon>Clostridia</taxon>
        <taxon>Lachnospirales</taxon>
        <taxon>Anaerotignaceae</taxon>
        <taxon>Anaerotignum</taxon>
    </lineage>
</organism>
<reference evidence="11" key="3">
    <citation type="submission" date="2016-11" db="EMBL/GenBank/DDBJ databases">
        <authorList>
            <person name="Jaros S."/>
            <person name="Januszkiewicz K."/>
            <person name="Wedrychowicz H."/>
        </authorList>
    </citation>
    <scope>NUCLEOTIDE SEQUENCE [LARGE SCALE GENOMIC DNA]</scope>
    <source>
        <strain evidence="11">DSM 1682</strain>
    </source>
</reference>
<dbReference type="Proteomes" id="UP000184204">
    <property type="component" value="Unassembled WGS sequence"/>
</dbReference>
<dbReference type="FunFam" id="3.40.50.2000:FF:000043">
    <property type="entry name" value="UDP-N-acetylglucosamine 2-epimerase"/>
    <property type="match status" value="1"/>
</dbReference>
<gene>
    <name evidence="8" type="primary">mnaA</name>
    <name evidence="8" type="ORF">CPRO_29360</name>
    <name evidence="9" type="ORF">SAMN02745151_00451</name>
</gene>
<feature type="compositionally biased region" description="Acidic residues" evidence="6">
    <location>
        <begin position="520"/>
        <end position="538"/>
    </location>
</feature>
<dbReference type="Pfam" id="PF02350">
    <property type="entry name" value="Epimerase_2"/>
    <property type="match status" value="1"/>
</dbReference>
<dbReference type="SUPFAM" id="SSF53756">
    <property type="entry name" value="UDP-Glycosyltransferase/glycogen phosphorylase"/>
    <property type="match status" value="1"/>
</dbReference>
<evidence type="ECO:0000313" key="8">
    <source>
        <dbReference type="EMBL" id="AMJ42466.1"/>
    </source>
</evidence>
<dbReference type="NCBIfam" id="TIGR00236">
    <property type="entry name" value="wecB"/>
    <property type="match status" value="1"/>
</dbReference>
<evidence type="ECO:0000313" key="10">
    <source>
        <dbReference type="Proteomes" id="UP000068026"/>
    </source>
</evidence>
<dbReference type="EMBL" id="FQUA01000001">
    <property type="protein sequence ID" value="SHE33870.1"/>
    <property type="molecule type" value="Genomic_DNA"/>
</dbReference>
<feature type="compositionally biased region" description="Basic and acidic residues" evidence="6">
    <location>
        <begin position="510"/>
        <end position="519"/>
    </location>
</feature>
<keyword evidence="1 5" id="KW-0413">Isomerase</keyword>
<sequence>MNKLKVMSVFGTRPEAIKMAPLVKELEKNDEIESIVCVTAQHREMLDQVLEIFDLHPAYDLDIMQTRQTLAGITTRALSGLEEVIAKEKPDIVLVHGDTSTTFAGALAAYYNQTKVGHVEAGLRTYDKYQPFPEEMNRRLTGALTDLHFAPTPLAKEHLLKENINEDSIFITGNTVIDALGHTIEEEYSFSVEELNHIDFQNKRVLAMTAHRRENLGEPLENICRSVKRLVEEYPDVEIVYAVHKNPAVMEPVNRILGKTERIHLTEPLDLKDMHNLMCRSYLVLTDSGGLQEEVPSMGKPVLVLRNVTERPEGVEAGTLQLVGTDEDTIYSAAKELLDNKAAYEKMAQAKNPFGDGQASRRIVESILFAFGRTGKRPNEYNICINPKDEEEQAMKEERMAILGMLEKGIINADEAERLLIILQSSNGFDKDGIGKSVEDVFGKAGDALNSVAKAVGEKAEKIQPAMKDMANKVSEKAEDIEPAVRSAAFRMAEMMDGFMSDVKSYRDKMKEKKERDQAEDWDEEDEMESAAPTEEEEAYAKNVESVLNSLQMQLSQIDDAESFLKSTFGDADMSAWEDDEEEAEASKKEDPKANSQETDAPLEENAEENKETKSESDK</sequence>
<accession>A0A0X8VBD4</accession>
<evidence type="ECO:0000256" key="4">
    <source>
        <dbReference type="ARBA" id="ARBA00079400"/>
    </source>
</evidence>
<evidence type="ECO:0000313" key="9">
    <source>
        <dbReference type="EMBL" id="SHE33870.1"/>
    </source>
</evidence>
<feature type="region of interest" description="Disordered" evidence="6">
    <location>
        <begin position="510"/>
        <end position="543"/>
    </location>
</feature>
<evidence type="ECO:0000313" key="11">
    <source>
        <dbReference type="Proteomes" id="UP000184204"/>
    </source>
</evidence>
<evidence type="ECO:0000256" key="1">
    <source>
        <dbReference type="ARBA" id="ARBA00023235"/>
    </source>
</evidence>
<feature type="region of interest" description="Disordered" evidence="6">
    <location>
        <begin position="572"/>
        <end position="619"/>
    </location>
</feature>
<name>A0A0X8VBD4_ANAPI</name>
<dbReference type="Gene3D" id="1.20.120.20">
    <property type="entry name" value="Apolipoprotein"/>
    <property type="match status" value="1"/>
</dbReference>